<name>A0ABN3DFT3_9ACTN</name>
<accession>A0ABN3DFT3</accession>
<protein>
    <submittedName>
        <fullName evidence="1">Uncharacterized protein</fullName>
    </submittedName>
</protein>
<sequence>MVRPFAASEMTISSTPVRRFCRFLTIFGFEGAVAVARHGYLHRTDVGQDGLGAFAVAGVAAVLPGRIMLVISEVVGDLAFQGGLQQPLGQLLQQPALAGQLQALGLGAANQLVDQLVVHGLRRRSLRRLDRLGLGHVLTGHRCIFTPNVLQSQ</sequence>
<gene>
    <name evidence="1" type="ORF">GCM10010104_24000</name>
</gene>
<organism evidence="1 2">
    <name type="scientific">Streptomyces indiaensis</name>
    <dbReference type="NCBI Taxonomy" id="284033"/>
    <lineage>
        <taxon>Bacteria</taxon>
        <taxon>Bacillati</taxon>
        <taxon>Actinomycetota</taxon>
        <taxon>Actinomycetes</taxon>
        <taxon>Kitasatosporales</taxon>
        <taxon>Streptomycetaceae</taxon>
        <taxon>Streptomyces</taxon>
    </lineage>
</organism>
<dbReference type="Proteomes" id="UP001501474">
    <property type="component" value="Unassembled WGS sequence"/>
</dbReference>
<comment type="caution">
    <text evidence="1">The sequence shown here is derived from an EMBL/GenBank/DDBJ whole genome shotgun (WGS) entry which is preliminary data.</text>
</comment>
<proteinExistence type="predicted"/>
<evidence type="ECO:0000313" key="1">
    <source>
        <dbReference type="EMBL" id="GAA2230053.1"/>
    </source>
</evidence>
<dbReference type="EMBL" id="BAAART010000055">
    <property type="protein sequence ID" value="GAA2230053.1"/>
    <property type="molecule type" value="Genomic_DNA"/>
</dbReference>
<evidence type="ECO:0000313" key="2">
    <source>
        <dbReference type="Proteomes" id="UP001501474"/>
    </source>
</evidence>
<keyword evidence="2" id="KW-1185">Reference proteome</keyword>
<reference evidence="1 2" key="1">
    <citation type="journal article" date="2019" name="Int. J. Syst. Evol. Microbiol.">
        <title>The Global Catalogue of Microorganisms (GCM) 10K type strain sequencing project: providing services to taxonomists for standard genome sequencing and annotation.</title>
        <authorList>
            <consortium name="The Broad Institute Genomics Platform"/>
            <consortium name="The Broad Institute Genome Sequencing Center for Infectious Disease"/>
            <person name="Wu L."/>
            <person name="Ma J."/>
        </authorList>
    </citation>
    <scope>NUCLEOTIDE SEQUENCE [LARGE SCALE GENOMIC DNA]</scope>
    <source>
        <strain evidence="1 2">JCM 3053</strain>
    </source>
</reference>